<keyword evidence="1" id="KW-1133">Transmembrane helix</keyword>
<keyword evidence="1" id="KW-0812">Transmembrane</keyword>
<protein>
    <recommendedName>
        <fullName evidence="4">Haemolysin XhlA</fullName>
    </recommendedName>
</protein>
<feature type="transmembrane region" description="Helical" evidence="1">
    <location>
        <begin position="54"/>
        <end position="77"/>
    </location>
</feature>
<dbReference type="RefSeq" id="WP_072786184.1">
    <property type="nucleotide sequence ID" value="NZ_FRCX01000006.1"/>
</dbReference>
<proteinExistence type="predicted"/>
<gene>
    <name evidence="2" type="ORF">SAMN05192549_106184</name>
</gene>
<evidence type="ECO:0000256" key="1">
    <source>
        <dbReference type="SAM" id="Phobius"/>
    </source>
</evidence>
<keyword evidence="1" id="KW-0472">Membrane</keyword>
<organism evidence="2 3">
    <name type="scientific">Duganella sacchari</name>
    <dbReference type="NCBI Taxonomy" id="551987"/>
    <lineage>
        <taxon>Bacteria</taxon>
        <taxon>Pseudomonadati</taxon>
        <taxon>Pseudomonadota</taxon>
        <taxon>Betaproteobacteria</taxon>
        <taxon>Burkholderiales</taxon>
        <taxon>Oxalobacteraceae</taxon>
        <taxon>Telluria group</taxon>
        <taxon>Duganella</taxon>
    </lineage>
</organism>
<dbReference type="OrthoDB" id="8781414at2"/>
<dbReference type="AlphaFoldDB" id="A0A1M7Q4N0"/>
<evidence type="ECO:0000313" key="3">
    <source>
        <dbReference type="Proteomes" id="UP000184339"/>
    </source>
</evidence>
<dbReference type="Proteomes" id="UP000184339">
    <property type="component" value="Unassembled WGS sequence"/>
</dbReference>
<dbReference type="STRING" id="551987.SAMN05192549_106184"/>
<evidence type="ECO:0008006" key="4">
    <source>
        <dbReference type="Google" id="ProtNLM"/>
    </source>
</evidence>
<evidence type="ECO:0000313" key="2">
    <source>
        <dbReference type="EMBL" id="SHN25188.1"/>
    </source>
</evidence>
<name>A0A1M7Q4N0_9BURK</name>
<accession>A0A1M7Q4N0</accession>
<keyword evidence="3" id="KW-1185">Reference proteome</keyword>
<dbReference type="EMBL" id="FRCX01000006">
    <property type="protein sequence ID" value="SHN25188.1"/>
    <property type="molecule type" value="Genomic_DNA"/>
</dbReference>
<sequence>METEQRIDRLEDSVGDTKQRLVRIEEQLKYMATKEDVANLRGDLLLMETRMLKWFVGTAIALSATVSTIVFAITKFIH</sequence>
<reference evidence="3" key="1">
    <citation type="submission" date="2016-11" db="EMBL/GenBank/DDBJ databases">
        <authorList>
            <person name="Varghese N."/>
            <person name="Submissions S."/>
        </authorList>
    </citation>
    <scope>NUCLEOTIDE SEQUENCE [LARGE SCALE GENOMIC DNA]</scope>
    <source>
        <strain evidence="3">Sac-22</strain>
    </source>
</reference>